<name>A0ABX2F3V5_9PSEU</name>
<dbReference type="InterPro" id="IPR050884">
    <property type="entry name" value="CNP_phosphodiesterase-III"/>
</dbReference>
<keyword evidence="2" id="KW-0378">Hydrolase</keyword>
<dbReference type="Pfam" id="PF00149">
    <property type="entry name" value="Metallophos"/>
    <property type="match status" value="1"/>
</dbReference>
<keyword evidence="3" id="KW-0408">Iron</keyword>
<comment type="caution">
    <text evidence="6">The sequence shown here is derived from an EMBL/GenBank/DDBJ whole genome shotgun (WGS) entry which is preliminary data.</text>
</comment>
<dbReference type="Proteomes" id="UP000763557">
    <property type="component" value="Unassembled WGS sequence"/>
</dbReference>
<evidence type="ECO:0000313" key="7">
    <source>
        <dbReference type="Proteomes" id="UP000763557"/>
    </source>
</evidence>
<gene>
    <name evidence="6" type="ORF">GC106_31990</name>
</gene>
<proteinExistence type="inferred from homology"/>
<keyword evidence="7" id="KW-1185">Reference proteome</keyword>
<feature type="domain" description="Calcineurin-like phosphoesterase" evidence="5">
    <location>
        <begin position="4"/>
        <end position="187"/>
    </location>
</feature>
<dbReference type="PANTHER" id="PTHR42988">
    <property type="entry name" value="PHOSPHOHYDROLASE"/>
    <property type="match status" value="1"/>
</dbReference>
<dbReference type="Gene3D" id="3.60.21.10">
    <property type="match status" value="1"/>
</dbReference>
<evidence type="ECO:0000256" key="1">
    <source>
        <dbReference type="ARBA" id="ARBA00022723"/>
    </source>
</evidence>
<sequence length="248" mass="26921">MIVLAHVSDIHIDNEQRSVDRATQVFDYLHRLPGKLDAILVTGDLADHGLPEEYEKVAKLFSGSPALLHCPGNHDSRGPYREVLLGESASGEPINRVHRVGEAVFAMCDSSIPGRSDGFLADETLAWLESVLIDAADAPVFVCFHHPPVLLHIPFIDGIKQNGEDRLAALITRYPNVVAVLCGHAHTSAASTFAGLPLLVAPGVVSTVMLPWETDEIVDLTVPPAVAFHILDDNRRLTTHYRVISPGL</sequence>
<dbReference type="PANTHER" id="PTHR42988:SF2">
    <property type="entry name" value="CYCLIC NUCLEOTIDE PHOSPHODIESTERASE CBUA0032-RELATED"/>
    <property type="match status" value="1"/>
</dbReference>
<dbReference type="InterPro" id="IPR004843">
    <property type="entry name" value="Calcineurin-like_PHP"/>
</dbReference>
<dbReference type="RefSeq" id="WP_173131152.1">
    <property type="nucleotide sequence ID" value="NZ_CBCSGW010000002.1"/>
</dbReference>
<dbReference type="InterPro" id="IPR029052">
    <property type="entry name" value="Metallo-depent_PP-like"/>
</dbReference>
<evidence type="ECO:0000256" key="4">
    <source>
        <dbReference type="ARBA" id="ARBA00025742"/>
    </source>
</evidence>
<dbReference type="EMBL" id="JAAATY010000008">
    <property type="protein sequence ID" value="NRN65982.1"/>
    <property type="molecule type" value="Genomic_DNA"/>
</dbReference>
<evidence type="ECO:0000313" key="6">
    <source>
        <dbReference type="EMBL" id="NRN65982.1"/>
    </source>
</evidence>
<evidence type="ECO:0000256" key="3">
    <source>
        <dbReference type="ARBA" id="ARBA00023004"/>
    </source>
</evidence>
<organism evidence="6 7">
    <name type="scientific">Kibdelosporangium persicum</name>
    <dbReference type="NCBI Taxonomy" id="2698649"/>
    <lineage>
        <taxon>Bacteria</taxon>
        <taxon>Bacillati</taxon>
        <taxon>Actinomycetota</taxon>
        <taxon>Actinomycetes</taxon>
        <taxon>Pseudonocardiales</taxon>
        <taxon>Pseudonocardiaceae</taxon>
        <taxon>Kibdelosporangium</taxon>
    </lineage>
</organism>
<evidence type="ECO:0000256" key="2">
    <source>
        <dbReference type="ARBA" id="ARBA00022801"/>
    </source>
</evidence>
<reference evidence="6 7" key="1">
    <citation type="submission" date="2020-01" db="EMBL/GenBank/DDBJ databases">
        <title>Kibdelosporangium persica a novel Actinomycetes from a hot desert in Iran.</title>
        <authorList>
            <person name="Safaei N."/>
            <person name="Zaburannyi N."/>
            <person name="Mueller R."/>
            <person name="Wink J."/>
        </authorList>
    </citation>
    <scope>NUCLEOTIDE SEQUENCE [LARGE SCALE GENOMIC DNA]</scope>
    <source>
        <strain evidence="6 7">4NS15</strain>
    </source>
</reference>
<protein>
    <submittedName>
        <fullName evidence="6">3',5'-cyclic adenosine monophosphate phosphodiesterase CpdA</fullName>
    </submittedName>
</protein>
<dbReference type="SUPFAM" id="SSF56300">
    <property type="entry name" value="Metallo-dependent phosphatases"/>
    <property type="match status" value="1"/>
</dbReference>
<evidence type="ECO:0000259" key="5">
    <source>
        <dbReference type="Pfam" id="PF00149"/>
    </source>
</evidence>
<comment type="similarity">
    <text evidence="4">Belongs to the cyclic nucleotide phosphodiesterase class-III family.</text>
</comment>
<accession>A0ABX2F3V5</accession>
<keyword evidence="1" id="KW-0479">Metal-binding</keyword>